<dbReference type="EMBL" id="JANUGU010000015">
    <property type="protein sequence ID" value="MCS0661179.1"/>
    <property type="molecule type" value="Genomic_DNA"/>
</dbReference>
<evidence type="ECO:0008006" key="3">
    <source>
        <dbReference type="Google" id="ProtNLM"/>
    </source>
</evidence>
<gene>
    <name evidence="1" type="ORF">NX778_24200</name>
</gene>
<dbReference type="Proteomes" id="UP001204621">
    <property type="component" value="Unassembled WGS sequence"/>
</dbReference>
<comment type="caution">
    <text evidence="1">The sequence shown here is derived from an EMBL/GenBank/DDBJ whole genome shotgun (WGS) entry which is preliminary data.</text>
</comment>
<organism evidence="1 2">
    <name type="scientific">Massilia terrae</name>
    <dbReference type="NCBI Taxonomy" id="1811224"/>
    <lineage>
        <taxon>Bacteria</taxon>
        <taxon>Pseudomonadati</taxon>
        <taxon>Pseudomonadota</taxon>
        <taxon>Betaproteobacteria</taxon>
        <taxon>Burkholderiales</taxon>
        <taxon>Oxalobacteraceae</taxon>
        <taxon>Telluria group</taxon>
        <taxon>Massilia</taxon>
    </lineage>
</organism>
<evidence type="ECO:0000313" key="1">
    <source>
        <dbReference type="EMBL" id="MCS0661179.1"/>
    </source>
</evidence>
<accession>A0ABT2D4L1</accession>
<sequence>MQETRYVRNSREMGPLRRIGQQLLMEGKKQSDVARELGVSRTTASNWAAKLLHTDAVGRGEVTRRMTRPEVRALDRMIEAGAGYFGFPNNGWTIARIAVLVEYEFGLAYSAAQLRHTLETMLAYECLPRIESVIRGQGPGAGRASQEVGESVCLTFAMASPSRYHG</sequence>
<evidence type="ECO:0000313" key="2">
    <source>
        <dbReference type="Proteomes" id="UP001204621"/>
    </source>
</evidence>
<proteinExistence type="predicted"/>
<dbReference type="SUPFAM" id="SSF46689">
    <property type="entry name" value="Homeodomain-like"/>
    <property type="match status" value="1"/>
</dbReference>
<dbReference type="InterPro" id="IPR009057">
    <property type="entry name" value="Homeodomain-like_sf"/>
</dbReference>
<reference evidence="1 2" key="1">
    <citation type="submission" date="2022-08" db="EMBL/GenBank/DDBJ databases">
        <title>Reclassification of Massilia species as members of the genera Telluria, Duganella, Pseudoduganella, Mokoshia gen. nov. and Zemynaea gen. nov. using orthogonal and non-orthogonal genome-based approaches.</title>
        <authorList>
            <person name="Bowman J.P."/>
        </authorList>
    </citation>
    <scope>NUCLEOTIDE SEQUENCE [LARGE SCALE GENOMIC DNA]</scope>
    <source>
        <strain evidence="1 2">JCM 31606</strain>
    </source>
</reference>
<dbReference type="RefSeq" id="WP_258814375.1">
    <property type="nucleotide sequence ID" value="NZ_JANUGU010000015.1"/>
</dbReference>
<name>A0ABT2D4L1_9BURK</name>
<protein>
    <recommendedName>
        <fullName evidence="3">Transposase</fullName>
    </recommendedName>
</protein>
<keyword evidence="2" id="KW-1185">Reference proteome</keyword>